<sequence length="142" mass="15167">MTGGDGPADFRYRSAAGVPFSLLGRICPAAVAPFPRNLSIRRPGWWPRAVDNAPPSSRNSHMGGGNPAGGQRLWGFARYVWLKAWAVTSFSSPMQWWLATLARFVVGNSCLRSVSFGCIASSLATLAKGVLSAARGWEDGLA</sequence>
<proteinExistence type="predicted"/>
<comment type="caution">
    <text evidence="1">The sequence shown here is derived from an EMBL/GenBank/DDBJ whole genome shotgun (WGS) entry which is preliminary data.</text>
</comment>
<dbReference type="Proteomes" id="UP000747110">
    <property type="component" value="Unassembled WGS sequence"/>
</dbReference>
<organism evidence="1 2">
    <name type="scientific">Volvox reticuliferus</name>
    <dbReference type="NCBI Taxonomy" id="1737510"/>
    <lineage>
        <taxon>Eukaryota</taxon>
        <taxon>Viridiplantae</taxon>
        <taxon>Chlorophyta</taxon>
        <taxon>core chlorophytes</taxon>
        <taxon>Chlorophyceae</taxon>
        <taxon>CS clade</taxon>
        <taxon>Chlamydomonadales</taxon>
        <taxon>Volvocaceae</taxon>
        <taxon>Volvox</taxon>
    </lineage>
</organism>
<reference evidence="1" key="1">
    <citation type="journal article" date="2021" name="Proc. Natl. Acad. Sci. U.S.A.">
        <title>Three genomes in the algal genus Volvox reveal the fate of a haploid sex-determining region after a transition to homothallism.</title>
        <authorList>
            <person name="Yamamoto K."/>
            <person name="Hamaji T."/>
            <person name="Kawai-Toyooka H."/>
            <person name="Matsuzaki R."/>
            <person name="Takahashi F."/>
            <person name="Nishimura Y."/>
            <person name="Kawachi M."/>
            <person name="Noguchi H."/>
            <person name="Minakuchi Y."/>
            <person name="Umen J.G."/>
            <person name="Toyoda A."/>
            <person name="Nozaki H."/>
        </authorList>
    </citation>
    <scope>NUCLEOTIDE SEQUENCE</scope>
    <source>
        <strain evidence="1">NIES-3786</strain>
    </source>
</reference>
<evidence type="ECO:0000313" key="1">
    <source>
        <dbReference type="EMBL" id="GIL76319.1"/>
    </source>
</evidence>
<protein>
    <submittedName>
        <fullName evidence="1">Uncharacterized protein</fullName>
    </submittedName>
</protein>
<dbReference type="EMBL" id="BNCP01000008">
    <property type="protein sequence ID" value="GIL76319.1"/>
    <property type="molecule type" value="Genomic_DNA"/>
</dbReference>
<keyword evidence="2" id="KW-1185">Reference proteome</keyword>
<name>A0A8J4C645_9CHLO</name>
<accession>A0A8J4C645</accession>
<evidence type="ECO:0000313" key="2">
    <source>
        <dbReference type="Proteomes" id="UP000747110"/>
    </source>
</evidence>
<dbReference type="AlphaFoldDB" id="A0A8J4C645"/>
<gene>
    <name evidence="1" type="ORF">Vretifemale_5920</name>
</gene>